<dbReference type="AlphaFoldDB" id="A8MHV8"/>
<dbReference type="EMBL" id="CP000853">
    <property type="protein sequence ID" value="ABW19390.1"/>
    <property type="molecule type" value="Genomic_DNA"/>
</dbReference>
<evidence type="ECO:0000313" key="1">
    <source>
        <dbReference type="EMBL" id="ABW19390.1"/>
    </source>
</evidence>
<keyword evidence="2" id="KW-1185">Reference proteome</keyword>
<protein>
    <submittedName>
        <fullName evidence="1">Uncharacterized protein</fullName>
    </submittedName>
</protein>
<dbReference type="KEGG" id="aoe:Clos_1850"/>
<name>A8MHV8_ALKOO</name>
<dbReference type="STRING" id="350688.Clos_1850"/>
<dbReference type="OrthoDB" id="1913356at2"/>
<dbReference type="RefSeq" id="WP_012159702.1">
    <property type="nucleotide sequence ID" value="NC_009922.1"/>
</dbReference>
<reference evidence="2" key="1">
    <citation type="submission" date="2007-10" db="EMBL/GenBank/DDBJ databases">
        <title>Complete genome of Alkaliphilus oremlandii OhILAs.</title>
        <authorList>
            <person name="Copeland A."/>
            <person name="Lucas S."/>
            <person name="Lapidus A."/>
            <person name="Barry K."/>
            <person name="Detter J.C."/>
            <person name="Glavina del Rio T."/>
            <person name="Hammon N."/>
            <person name="Israni S."/>
            <person name="Dalin E."/>
            <person name="Tice H."/>
            <person name="Pitluck S."/>
            <person name="Chain P."/>
            <person name="Malfatti S."/>
            <person name="Shin M."/>
            <person name="Vergez L."/>
            <person name="Schmutz J."/>
            <person name="Larimer F."/>
            <person name="Land M."/>
            <person name="Hauser L."/>
            <person name="Kyrpides N."/>
            <person name="Mikhailova N."/>
            <person name="Stolz J.F."/>
            <person name="Dawson A."/>
            <person name="Fisher E."/>
            <person name="Crable B."/>
            <person name="Perera E."/>
            <person name="Lisak J."/>
            <person name="Ranganathan M."/>
            <person name="Basu P."/>
            <person name="Richardson P."/>
        </authorList>
    </citation>
    <scope>NUCLEOTIDE SEQUENCE [LARGE SCALE GENOMIC DNA]</scope>
    <source>
        <strain evidence="2">OhILAs</strain>
    </source>
</reference>
<dbReference type="Proteomes" id="UP000000269">
    <property type="component" value="Chromosome"/>
</dbReference>
<evidence type="ECO:0000313" key="2">
    <source>
        <dbReference type="Proteomes" id="UP000000269"/>
    </source>
</evidence>
<gene>
    <name evidence="1" type="ordered locus">Clos_1850</name>
</gene>
<sequence>MESYVEDILVKHHCHTCRNDFILSEYQIENSEKEIMCPYCHGIIVKTYIKCGDDSEIFDILGCMSIGHHMDIEEERISYERIWEKIIELKIDNLEKEIEKLKRCKGKYR</sequence>
<dbReference type="HOGENOM" id="CLU_2178263_0_0_9"/>
<accession>A8MHV8</accession>
<proteinExistence type="predicted"/>
<organism evidence="1 2">
    <name type="scientific">Alkaliphilus oremlandii (strain OhILAs)</name>
    <name type="common">Clostridium oremlandii (strain OhILAs)</name>
    <dbReference type="NCBI Taxonomy" id="350688"/>
    <lineage>
        <taxon>Bacteria</taxon>
        <taxon>Bacillati</taxon>
        <taxon>Bacillota</taxon>
        <taxon>Clostridia</taxon>
        <taxon>Peptostreptococcales</taxon>
        <taxon>Natronincolaceae</taxon>
        <taxon>Alkaliphilus</taxon>
    </lineage>
</organism>